<comment type="catalytic activity">
    <reaction evidence="1">
        <text>S-ubiquitinyl-[E2 ubiquitin-conjugating enzyme]-L-cysteine + [acceptor protein]-L-lysine = [E2 ubiquitin-conjugating enzyme]-L-cysteine + N(6)-ubiquitinyl-[acceptor protein]-L-lysine.</text>
        <dbReference type="EC" id="2.3.2.27"/>
    </reaction>
</comment>
<reference evidence="14" key="1">
    <citation type="submission" date="2020-04" db="EMBL/GenBank/DDBJ databases">
        <title>Analysis of mating type loci in Filobasidium floriforme.</title>
        <authorList>
            <person name="Nowrousian M."/>
        </authorList>
    </citation>
    <scope>NUCLEOTIDE SEQUENCE</scope>
    <source>
        <strain evidence="14">CBS 6242</strain>
    </source>
</reference>
<dbReference type="Proteomes" id="UP000812966">
    <property type="component" value="Unassembled WGS sequence"/>
</dbReference>
<evidence type="ECO:0000313" key="14">
    <source>
        <dbReference type="EMBL" id="KAG7530531.1"/>
    </source>
</evidence>
<name>A0A8K0JN99_9TREE</name>
<dbReference type="PANTHER" id="PTHR13931">
    <property type="entry name" value="UBIQUITINATION FACTOR E4"/>
    <property type="match status" value="1"/>
</dbReference>
<evidence type="ECO:0000256" key="3">
    <source>
        <dbReference type="ARBA" id="ARBA00004496"/>
    </source>
</evidence>
<feature type="domain" description="U-box" evidence="13">
    <location>
        <begin position="1073"/>
        <end position="1147"/>
    </location>
</feature>
<dbReference type="EC" id="2.3.2.27" evidence="6"/>
<evidence type="ECO:0000256" key="1">
    <source>
        <dbReference type="ARBA" id="ARBA00000900"/>
    </source>
</evidence>
<keyword evidence="9" id="KW-0833">Ubl conjugation pathway</keyword>
<dbReference type="GO" id="GO:0006511">
    <property type="term" value="P:ubiquitin-dependent protein catabolic process"/>
    <property type="evidence" value="ECO:0007669"/>
    <property type="project" value="InterPro"/>
</dbReference>
<evidence type="ECO:0000256" key="4">
    <source>
        <dbReference type="ARBA" id="ARBA00004906"/>
    </source>
</evidence>
<sequence length="1167" mass="130650">MSDPQSDADRIRQRRLARLGGTPSNASTTTGSHDNTSSINSNATSTGSVGGVGGGGDSRPASALDRLNANASQPRTIAQGGPSSSSSASTSKPSTPVQARPGSSLNVPPTSLNSAASSSLSPSYYNTSTLKPSSSSSTPISTPTAKLNLSANGKPGTTPGGARKLPYEEYESNSILHILNVSPEMVISEFPDNKNGRVGKDESDTLLIAKLSVETKEGEEGGVTIFEYLTGCWKRVHRVNREGLRMGYSEDELVRWKETMDRLKDLIISYCGYTLEDPGMFPQPPGRPVGPAEFLPLLLASNSQASDPYSTSTSNPSSTLAPLPPTLPLTPADLPMFLSDLSNRFKEEGLDGILESVCSEFFQGFFKRQVDGKPVDLLSQEWRAWVGGVAVLTSVKGIAAKLPSLKVWFEESAQPEQIEWFSLLGPITRLSVFPREFPTIYKTYFLNAESRSKDDIKANQLTLGQTLVNLQDDLFQSYNAIVRASPESREKLLSFFAEVVRRNVKRSGMRVDHRTVASDGYMMNMQGMLLRLFEPVMDVTYSKIDRIDSDYYRHSKRVDIKEETKMRAAQDEANEYYSEDNMQTEPTPGSSPFISDIFFLLQTYQHLGLNKTLDNRDRAEKNVKEFKKDLKRLEAEKAGWQAGTPQAMQGEAMLTKLKNDIDVLKASVCAYDAALLNKEIIQKNIAFLSFSMTWLVRLVDPRHAHPAQTIELPLPDEAPLRFRMLPEYLLENISDYLEFVVKHAPPETLDKSDKDVIITFMIVFLSPNYVNNPFLKAKFMSMLAIGVQPWGYFRKGIFYDNLVEHPLAVQHLMPTLIRFFVDVEMTGGHTQFWDKFNFRRDIDSIIQALWSNPEHRNAFVKTRHTDFELVIKFINMLMSDTTFHLDESLTGLAKINSIRSEMEDRTTWEAKPEAERKELESQLSSAEANTPFHTMMGRSHVKLMKEFTATTKEPFLTGEIVGRLAATLDENMVVMVGPKMQELKVTDPEKFAFKPKELLAEITQIYINLGDSPEFIRAVADDGRSYSKATFERLVRVLKNRAIMLDNEIKQVLAFLGKVEEAKATIEIEDEREIPDEFLDPLMATLMKNPVILPVSRVTVDQSTIRAVLLSNNKDPFNNVPLKYEDCVPDEDLKKRIDAWIAEGSVRPSNLDEPVSMDVDEVANRPE</sequence>
<keyword evidence="15" id="KW-1185">Reference proteome</keyword>
<evidence type="ECO:0000256" key="7">
    <source>
        <dbReference type="ARBA" id="ARBA00022490"/>
    </source>
</evidence>
<evidence type="ECO:0000256" key="6">
    <source>
        <dbReference type="ARBA" id="ARBA00012483"/>
    </source>
</evidence>
<dbReference type="Gene3D" id="3.30.40.10">
    <property type="entry name" value="Zinc/RING finger domain, C3HC4 (zinc finger)"/>
    <property type="match status" value="1"/>
</dbReference>
<dbReference type="Pfam" id="PF10408">
    <property type="entry name" value="Ufd2P_core"/>
    <property type="match status" value="1"/>
</dbReference>
<feature type="compositionally biased region" description="Low complexity" evidence="12">
    <location>
        <begin position="35"/>
        <end position="47"/>
    </location>
</feature>
<dbReference type="GO" id="GO:0034450">
    <property type="term" value="F:ubiquitin-ubiquitin ligase activity"/>
    <property type="evidence" value="ECO:0007669"/>
    <property type="project" value="InterPro"/>
</dbReference>
<evidence type="ECO:0000313" key="15">
    <source>
        <dbReference type="Proteomes" id="UP000812966"/>
    </source>
</evidence>
<evidence type="ECO:0000256" key="11">
    <source>
        <dbReference type="SAM" id="Coils"/>
    </source>
</evidence>
<dbReference type="InterPro" id="IPR019474">
    <property type="entry name" value="Ub_conjug_fac_E4_core"/>
</dbReference>
<dbReference type="InterPro" id="IPR013083">
    <property type="entry name" value="Znf_RING/FYVE/PHD"/>
</dbReference>
<dbReference type="SUPFAM" id="SSF57850">
    <property type="entry name" value="RING/U-box"/>
    <property type="match status" value="1"/>
</dbReference>
<evidence type="ECO:0000256" key="10">
    <source>
        <dbReference type="ARBA" id="ARBA00023242"/>
    </source>
</evidence>
<dbReference type="SMART" id="SM00504">
    <property type="entry name" value="Ubox"/>
    <property type="match status" value="1"/>
</dbReference>
<feature type="compositionally biased region" description="Polar residues" evidence="12">
    <location>
        <begin position="22"/>
        <end position="34"/>
    </location>
</feature>
<feature type="compositionally biased region" description="Gly residues" evidence="12">
    <location>
        <begin position="48"/>
        <end position="57"/>
    </location>
</feature>
<evidence type="ECO:0000256" key="8">
    <source>
        <dbReference type="ARBA" id="ARBA00022679"/>
    </source>
</evidence>
<dbReference type="GO" id="GO:0000151">
    <property type="term" value="C:ubiquitin ligase complex"/>
    <property type="evidence" value="ECO:0007669"/>
    <property type="project" value="InterPro"/>
</dbReference>
<dbReference type="UniPathway" id="UPA00143"/>
<dbReference type="FunFam" id="3.30.40.10:FF:000055">
    <property type="entry name" value="Ubiquitin conjugation factor e4 a"/>
    <property type="match status" value="1"/>
</dbReference>
<feature type="compositionally biased region" description="Low complexity" evidence="12">
    <location>
        <begin position="108"/>
        <end position="144"/>
    </location>
</feature>
<dbReference type="InterPro" id="IPR003613">
    <property type="entry name" value="Ubox_domain"/>
</dbReference>
<evidence type="ECO:0000256" key="12">
    <source>
        <dbReference type="SAM" id="MobiDB-lite"/>
    </source>
</evidence>
<dbReference type="Pfam" id="PF04564">
    <property type="entry name" value="U-box"/>
    <property type="match status" value="1"/>
</dbReference>
<dbReference type="EMBL" id="JABELV010000115">
    <property type="protein sequence ID" value="KAG7530531.1"/>
    <property type="molecule type" value="Genomic_DNA"/>
</dbReference>
<dbReference type="GO" id="GO:0005634">
    <property type="term" value="C:nucleus"/>
    <property type="evidence" value="ECO:0007669"/>
    <property type="project" value="UniProtKB-SubCell"/>
</dbReference>
<dbReference type="InterPro" id="IPR045132">
    <property type="entry name" value="UBE4"/>
</dbReference>
<organism evidence="14 15">
    <name type="scientific">Filobasidium floriforme</name>
    <dbReference type="NCBI Taxonomy" id="5210"/>
    <lineage>
        <taxon>Eukaryota</taxon>
        <taxon>Fungi</taxon>
        <taxon>Dikarya</taxon>
        <taxon>Basidiomycota</taxon>
        <taxon>Agaricomycotina</taxon>
        <taxon>Tremellomycetes</taxon>
        <taxon>Filobasidiales</taxon>
        <taxon>Filobasidiaceae</taxon>
        <taxon>Filobasidium</taxon>
    </lineage>
</organism>
<dbReference type="GO" id="GO:0005737">
    <property type="term" value="C:cytoplasm"/>
    <property type="evidence" value="ECO:0007669"/>
    <property type="project" value="UniProtKB-SubCell"/>
</dbReference>
<feature type="region of interest" description="Disordered" evidence="12">
    <location>
        <begin position="1"/>
        <end position="165"/>
    </location>
</feature>
<evidence type="ECO:0000259" key="13">
    <source>
        <dbReference type="PROSITE" id="PS51698"/>
    </source>
</evidence>
<accession>A0A8K0JN99</accession>
<dbReference type="GO" id="GO:0036503">
    <property type="term" value="P:ERAD pathway"/>
    <property type="evidence" value="ECO:0007669"/>
    <property type="project" value="InterPro"/>
</dbReference>
<dbReference type="PANTHER" id="PTHR13931:SF2">
    <property type="entry name" value="UBIQUITIN CONJUGATION FACTOR E4 B"/>
    <property type="match status" value="1"/>
</dbReference>
<dbReference type="AlphaFoldDB" id="A0A8K0JN99"/>
<comment type="caution">
    <text evidence="14">The sequence shown here is derived from an EMBL/GenBank/DDBJ whole genome shotgun (WGS) entry which is preliminary data.</text>
</comment>
<dbReference type="GO" id="GO:0000209">
    <property type="term" value="P:protein polyubiquitination"/>
    <property type="evidence" value="ECO:0007669"/>
    <property type="project" value="TreeGrafter"/>
</dbReference>
<comment type="subcellular location">
    <subcellularLocation>
        <location evidence="3">Cytoplasm</location>
    </subcellularLocation>
    <subcellularLocation>
        <location evidence="2">Nucleus</location>
    </subcellularLocation>
</comment>
<gene>
    <name evidence="14" type="ORF">FFLO_04957</name>
</gene>
<keyword evidence="8" id="KW-0808">Transferase</keyword>
<keyword evidence="11" id="KW-0175">Coiled coil</keyword>
<dbReference type="PROSITE" id="PS51698">
    <property type="entry name" value="U_BOX"/>
    <property type="match status" value="1"/>
</dbReference>
<evidence type="ECO:0000256" key="5">
    <source>
        <dbReference type="ARBA" id="ARBA00007434"/>
    </source>
</evidence>
<evidence type="ECO:0000256" key="2">
    <source>
        <dbReference type="ARBA" id="ARBA00004123"/>
    </source>
</evidence>
<protein>
    <recommendedName>
        <fullName evidence="6">RING-type E3 ubiquitin transferase</fullName>
        <ecNumber evidence="6">2.3.2.27</ecNumber>
    </recommendedName>
</protein>
<feature type="coiled-coil region" evidence="11">
    <location>
        <begin position="609"/>
        <end position="643"/>
    </location>
</feature>
<feature type="compositionally biased region" description="Low complexity" evidence="12">
    <location>
        <begin position="82"/>
        <end position="96"/>
    </location>
</feature>
<keyword evidence="7" id="KW-0963">Cytoplasm</keyword>
<feature type="region of interest" description="Disordered" evidence="12">
    <location>
        <begin position="1148"/>
        <end position="1167"/>
    </location>
</feature>
<keyword evidence="10" id="KW-0539">Nucleus</keyword>
<proteinExistence type="inferred from homology"/>
<comment type="pathway">
    <text evidence="4">Protein modification; protein ubiquitination.</text>
</comment>
<comment type="similarity">
    <text evidence="5">Belongs to the ubiquitin conjugation factor E4 family.</text>
</comment>
<evidence type="ECO:0000256" key="9">
    <source>
        <dbReference type="ARBA" id="ARBA00022786"/>
    </source>
</evidence>